<dbReference type="RefSeq" id="WP_134424965.1">
    <property type="nucleotide sequence ID" value="NZ_SOHA01000034.1"/>
</dbReference>
<sequence>MTIVLGTVFLLRALRGIAQARPLYSFVLTNWRRFSVVLRAGGVLHGLADTVATVYLASGTGLLFGSGRVSSEPQELFSIRAQ</sequence>
<comment type="caution">
    <text evidence="1">The sequence shown here is derived from an EMBL/GenBank/DDBJ whole genome shotgun (WGS) entry which is preliminary data.</text>
</comment>
<dbReference type="AlphaFoldDB" id="A0A4Y8JV97"/>
<accession>A0A4Y8JV97</accession>
<protein>
    <submittedName>
        <fullName evidence="1">Uncharacterized protein</fullName>
    </submittedName>
</protein>
<dbReference type="OrthoDB" id="4928721at2"/>
<organism evidence="1 2">
    <name type="scientific">Cryobacterium cryoconiti</name>
    <dbReference type="NCBI Taxonomy" id="1259239"/>
    <lineage>
        <taxon>Bacteria</taxon>
        <taxon>Bacillati</taxon>
        <taxon>Actinomycetota</taxon>
        <taxon>Actinomycetes</taxon>
        <taxon>Micrococcales</taxon>
        <taxon>Microbacteriaceae</taxon>
        <taxon>Cryobacterium</taxon>
    </lineage>
</organism>
<proteinExistence type="predicted"/>
<evidence type="ECO:0000313" key="1">
    <source>
        <dbReference type="EMBL" id="TFD29018.1"/>
    </source>
</evidence>
<name>A0A4Y8JV97_9MICO</name>
<keyword evidence="2" id="KW-1185">Reference proteome</keyword>
<dbReference type="EMBL" id="SOHA01000034">
    <property type="protein sequence ID" value="TFD29018.1"/>
    <property type="molecule type" value="Genomic_DNA"/>
</dbReference>
<dbReference type="Proteomes" id="UP000297472">
    <property type="component" value="Unassembled WGS sequence"/>
</dbReference>
<reference evidence="1 2" key="1">
    <citation type="submission" date="2019-03" db="EMBL/GenBank/DDBJ databases">
        <title>Genomics of glacier-inhabiting Cryobacterium strains.</title>
        <authorList>
            <person name="Liu Q."/>
            <person name="Xin Y.-H."/>
        </authorList>
    </citation>
    <scope>NUCLEOTIDE SEQUENCE [LARGE SCALE GENOMIC DNA]</scope>
    <source>
        <strain evidence="1 2">TMT1-51</strain>
    </source>
</reference>
<gene>
    <name evidence="1" type="ORF">E3T49_11045</name>
</gene>
<evidence type="ECO:0000313" key="2">
    <source>
        <dbReference type="Proteomes" id="UP000297472"/>
    </source>
</evidence>